<dbReference type="EMBL" id="GCKF01033863">
    <property type="protein sequence ID" value="JAG97319.1"/>
    <property type="molecule type" value="Transcribed_RNA"/>
</dbReference>
<dbReference type="InterPro" id="IPR014020">
    <property type="entry name" value="Tensin_C2-dom"/>
</dbReference>
<keyword evidence="4" id="KW-0443">Lipid metabolism</keyword>
<dbReference type="InterPro" id="IPR029021">
    <property type="entry name" value="Prot-tyrosine_phosphatase-like"/>
</dbReference>
<comment type="similarity">
    <text evidence="1">Belongs to the PTEN phosphatase protein family.</text>
</comment>
<name>A0A0D6R3D3_ARACU</name>
<dbReference type="InterPro" id="IPR045101">
    <property type="entry name" value="PTP_PTEN"/>
</dbReference>
<sequence length="359" mass="41394">MSYITDRLVAMSFPSQNIRAVYRNPLWQVRHVLDVKHGSHYKIYNLCAEETYDPEYFYGRVELIPFDDNHVPPLSLIKLFCESVHAWLSSDTENVAVVHCMAGKGRTGLMVCAYLVYMGMQAEEALQLYADRRSYVNEGVTIASQRRYVGYWSKTLVFHNGNTFPEVFLPAPKSRELQRIRLYDTLCSNPVQFVIQEVREKPGQLYQPAVEVVRDYCRRVQKGNQRTMSPRYYLSFLHNDSDEKGDEEQAHFVVQMDTENSTLYKKTCLDYNFDKPLLVTDDVRVILYDKGGSRLFYACFNTAFIVNSMLQFSQGELDKVGRKARSMFGPNFCVELFFGPAVPQDPDGVINMGNLEDSL</sequence>
<dbReference type="InterPro" id="IPR051281">
    <property type="entry name" value="Dual-spec_lipid-protein_phosph"/>
</dbReference>
<dbReference type="GO" id="GO:0046856">
    <property type="term" value="P:phosphatidylinositol dephosphorylation"/>
    <property type="evidence" value="ECO:0007669"/>
    <property type="project" value="TreeGrafter"/>
</dbReference>
<evidence type="ECO:0000256" key="1">
    <source>
        <dbReference type="ARBA" id="ARBA00007881"/>
    </source>
</evidence>
<evidence type="ECO:0000256" key="2">
    <source>
        <dbReference type="ARBA" id="ARBA00022801"/>
    </source>
</evidence>
<dbReference type="Gene3D" id="3.90.190.10">
    <property type="entry name" value="Protein tyrosine phosphatase superfamily"/>
    <property type="match status" value="1"/>
</dbReference>
<dbReference type="PANTHER" id="PTHR12305:SF60">
    <property type="entry name" value="PHOSPHATIDYLINOSITOL 3,4,5-TRISPHOSPHATE 3-PHOSPHATASE TPTE2-RELATED"/>
    <property type="match status" value="1"/>
</dbReference>
<keyword evidence="2" id="KW-0378">Hydrolase</keyword>
<dbReference type="Pfam" id="PF22784">
    <property type="entry name" value="PTP-SAK"/>
    <property type="match status" value="1"/>
</dbReference>
<evidence type="ECO:0000259" key="7">
    <source>
        <dbReference type="PROSITE" id="PS51182"/>
    </source>
</evidence>
<dbReference type="InterPro" id="IPR057023">
    <property type="entry name" value="PTP-SAK"/>
</dbReference>
<dbReference type="PROSITE" id="PS51181">
    <property type="entry name" value="PPASE_TENSIN"/>
    <property type="match status" value="1"/>
</dbReference>
<dbReference type="CDD" id="cd14509">
    <property type="entry name" value="PTP_PTEN"/>
    <property type="match status" value="1"/>
</dbReference>
<dbReference type="AlphaFoldDB" id="A0A0D6R3D3"/>
<evidence type="ECO:0000259" key="5">
    <source>
        <dbReference type="PROSITE" id="PS50056"/>
    </source>
</evidence>
<feature type="domain" description="Tyrosine specific protein phosphatases" evidence="5">
    <location>
        <begin position="74"/>
        <end position="133"/>
    </location>
</feature>
<dbReference type="SUPFAM" id="SSF52799">
    <property type="entry name" value="(Phosphotyrosine protein) phosphatases II"/>
    <property type="match status" value="1"/>
</dbReference>
<organism evidence="8">
    <name type="scientific">Araucaria cunninghamii</name>
    <name type="common">Hoop pine</name>
    <name type="synonym">Moreton Bay pine</name>
    <dbReference type="NCBI Taxonomy" id="56994"/>
    <lineage>
        <taxon>Eukaryota</taxon>
        <taxon>Viridiplantae</taxon>
        <taxon>Streptophyta</taxon>
        <taxon>Embryophyta</taxon>
        <taxon>Tracheophyta</taxon>
        <taxon>Spermatophyta</taxon>
        <taxon>Pinopsida</taxon>
        <taxon>Pinidae</taxon>
        <taxon>Conifers II</taxon>
        <taxon>Araucariales</taxon>
        <taxon>Araucariaceae</taxon>
        <taxon>Araucaria</taxon>
    </lineage>
</organism>
<feature type="domain" description="Phosphatase tensin-type" evidence="6">
    <location>
        <begin position="1"/>
        <end position="159"/>
    </location>
</feature>
<dbReference type="InterPro" id="IPR000387">
    <property type="entry name" value="Tyr_Pase_dom"/>
</dbReference>
<evidence type="ECO:0000313" key="8">
    <source>
        <dbReference type="EMBL" id="JAG97319.1"/>
    </source>
</evidence>
<evidence type="ECO:0000259" key="6">
    <source>
        <dbReference type="PROSITE" id="PS51181"/>
    </source>
</evidence>
<dbReference type="SUPFAM" id="SSF49562">
    <property type="entry name" value="C2 domain (Calcium/lipid-binding domain, CaLB)"/>
    <property type="match status" value="1"/>
</dbReference>
<accession>A0A0D6R3D3</accession>
<dbReference type="InterPro" id="IPR029023">
    <property type="entry name" value="Tensin_phosphatase"/>
</dbReference>
<evidence type="ECO:0008006" key="9">
    <source>
        <dbReference type="Google" id="ProtNLM"/>
    </source>
</evidence>
<dbReference type="Gene3D" id="2.60.40.1110">
    <property type="match status" value="1"/>
</dbReference>
<dbReference type="InterPro" id="IPR035892">
    <property type="entry name" value="C2_domain_sf"/>
</dbReference>
<feature type="domain" description="C2 tensin-type" evidence="7">
    <location>
        <begin position="188"/>
        <end position="341"/>
    </location>
</feature>
<dbReference type="PROSITE" id="PS51182">
    <property type="entry name" value="C2_TENSIN"/>
    <property type="match status" value="1"/>
</dbReference>
<evidence type="ECO:0000256" key="4">
    <source>
        <dbReference type="ARBA" id="ARBA00023098"/>
    </source>
</evidence>
<dbReference type="GO" id="GO:0004725">
    <property type="term" value="F:protein tyrosine phosphatase activity"/>
    <property type="evidence" value="ECO:0007669"/>
    <property type="project" value="TreeGrafter"/>
</dbReference>
<dbReference type="PROSITE" id="PS00383">
    <property type="entry name" value="TYR_PHOSPHATASE_1"/>
    <property type="match status" value="1"/>
</dbReference>
<dbReference type="PANTHER" id="PTHR12305">
    <property type="entry name" value="PHOSPHATASE WITH HOMOLOGY TO TENSIN"/>
    <property type="match status" value="1"/>
</dbReference>
<dbReference type="SMART" id="SM01326">
    <property type="entry name" value="PTEN_C2"/>
    <property type="match status" value="1"/>
</dbReference>
<proteinExistence type="inferred from homology"/>
<dbReference type="PROSITE" id="PS50056">
    <property type="entry name" value="TYR_PHOSPHATASE_2"/>
    <property type="match status" value="1"/>
</dbReference>
<dbReference type="Pfam" id="PF10409">
    <property type="entry name" value="PTEN_C2"/>
    <property type="match status" value="1"/>
</dbReference>
<dbReference type="GO" id="GO:0016314">
    <property type="term" value="F:phosphatidylinositol-3,4,5-trisphosphate 3-phosphatase activity"/>
    <property type="evidence" value="ECO:0007669"/>
    <property type="project" value="TreeGrafter"/>
</dbReference>
<reference evidence="8" key="1">
    <citation type="submission" date="2015-03" db="EMBL/GenBank/DDBJ databases">
        <title>A transcriptome of Araucaria cunninghamii, an australian fine timber species.</title>
        <authorList>
            <person name="Jing Yi C.J.Y."/>
            <person name="Yin San L.Y.S."/>
            <person name="Abdul Karim S.S."/>
            <person name="Wan Azmi N.N."/>
            <person name="Hercus R.R."/>
            <person name="Croft L.L."/>
        </authorList>
    </citation>
    <scope>NUCLEOTIDE SEQUENCE</scope>
    <source>
        <strain evidence="8">MI0301</strain>
        <tissue evidence="8">Leaf</tissue>
    </source>
</reference>
<dbReference type="InterPro" id="IPR016130">
    <property type="entry name" value="Tyr_Pase_AS"/>
</dbReference>
<dbReference type="GO" id="GO:0005829">
    <property type="term" value="C:cytosol"/>
    <property type="evidence" value="ECO:0007669"/>
    <property type="project" value="TreeGrafter"/>
</dbReference>
<protein>
    <recommendedName>
        <fullName evidence="9">Phosphatidylinositol-3,4,5-trisphosphate 3-phosphatase</fullName>
    </recommendedName>
</protein>
<keyword evidence="3" id="KW-0904">Protein phosphatase</keyword>
<evidence type="ECO:0000256" key="3">
    <source>
        <dbReference type="ARBA" id="ARBA00022912"/>
    </source>
</evidence>